<name>X0X1I2_9ZZZZ</name>
<dbReference type="EMBL" id="BARS01048473">
    <property type="protein sequence ID" value="GAG36875.1"/>
    <property type="molecule type" value="Genomic_DNA"/>
</dbReference>
<reference evidence="1" key="1">
    <citation type="journal article" date="2014" name="Front. Microbiol.">
        <title>High frequency of phylogenetically diverse reductive dehalogenase-homologous genes in deep subseafloor sedimentary metagenomes.</title>
        <authorList>
            <person name="Kawai M."/>
            <person name="Futagami T."/>
            <person name="Toyoda A."/>
            <person name="Takaki Y."/>
            <person name="Nishi S."/>
            <person name="Hori S."/>
            <person name="Arai W."/>
            <person name="Tsubouchi T."/>
            <person name="Morono Y."/>
            <person name="Uchiyama I."/>
            <person name="Ito T."/>
            <person name="Fujiyama A."/>
            <person name="Inagaki F."/>
            <person name="Takami H."/>
        </authorList>
    </citation>
    <scope>NUCLEOTIDE SEQUENCE</scope>
    <source>
        <strain evidence="1">Expedition CK06-06</strain>
    </source>
</reference>
<organism evidence="1">
    <name type="scientific">marine sediment metagenome</name>
    <dbReference type="NCBI Taxonomy" id="412755"/>
    <lineage>
        <taxon>unclassified sequences</taxon>
        <taxon>metagenomes</taxon>
        <taxon>ecological metagenomes</taxon>
    </lineage>
</organism>
<accession>X0X1I2</accession>
<gene>
    <name evidence="1" type="ORF">S01H1_72647</name>
</gene>
<sequence>MDMVKVNIRDDNFTPWDPSSCHLAENKYIEWVTGNTPVSKSCFITDLRLTDIAKASGVKRKVAWLLEPRSINPSMYLWIQENNKEYDFVLTFDQMLIDK</sequence>
<proteinExistence type="predicted"/>
<evidence type="ECO:0000313" key="1">
    <source>
        <dbReference type="EMBL" id="GAG36875.1"/>
    </source>
</evidence>
<protein>
    <submittedName>
        <fullName evidence="1">Uncharacterized protein</fullName>
    </submittedName>
</protein>
<feature type="non-terminal residue" evidence="1">
    <location>
        <position position="99"/>
    </location>
</feature>
<comment type="caution">
    <text evidence="1">The sequence shown here is derived from an EMBL/GenBank/DDBJ whole genome shotgun (WGS) entry which is preliminary data.</text>
</comment>
<dbReference type="AlphaFoldDB" id="X0X1I2"/>